<keyword evidence="3" id="KW-0677">Repeat</keyword>
<comment type="caution">
    <text evidence="6">Lacks conserved residue(s) required for the propagation of feature annotation.</text>
</comment>
<dbReference type="FunFam" id="2.10.25.10:FF:000095">
    <property type="entry name" value="Notch, isoform B"/>
    <property type="match status" value="1"/>
</dbReference>
<dbReference type="InterPro" id="IPR000742">
    <property type="entry name" value="EGF"/>
</dbReference>
<feature type="disulfide bond" evidence="6">
    <location>
        <begin position="284"/>
        <end position="293"/>
    </location>
</feature>
<feature type="disulfide bond" evidence="6">
    <location>
        <begin position="322"/>
        <end position="331"/>
    </location>
</feature>
<accession>A0A5S6QDZ3</accession>
<evidence type="ECO:0000313" key="10">
    <source>
        <dbReference type="WBParaSite" id="TMUE_1000005137.1"/>
    </source>
</evidence>
<dbReference type="Pfam" id="PF00008">
    <property type="entry name" value="EGF"/>
    <property type="match status" value="2"/>
</dbReference>
<evidence type="ECO:0000259" key="8">
    <source>
        <dbReference type="PROSITE" id="PS50026"/>
    </source>
</evidence>
<evidence type="ECO:0000256" key="6">
    <source>
        <dbReference type="PROSITE-ProRule" id="PRU00076"/>
    </source>
</evidence>
<dbReference type="GO" id="GO:0005509">
    <property type="term" value="F:calcium ion binding"/>
    <property type="evidence" value="ECO:0007669"/>
    <property type="project" value="InterPro"/>
</dbReference>
<dbReference type="PANTHER" id="PTHR12916">
    <property type="entry name" value="CYTOCHROME C OXIDASE POLYPEPTIDE VIC-2"/>
    <property type="match status" value="1"/>
</dbReference>
<protein>
    <submittedName>
        <fullName evidence="10">EGF-like domain-containing protein</fullName>
    </submittedName>
</protein>
<evidence type="ECO:0000313" key="9">
    <source>
        <dbReference type="Proteomes" id="UP000046395"/>
    </source>
</evidence>
<evidence type="ECO:0000256" key="5">
    <source>
        <dbReference type="ARBA" id="ARBA00023180"/>
    </source>
</evidence>
<reference evidence="10" key="1">
    <citation type="submission" date="2019-12" db="UniProtKB">
        <authorList>
            <consortium name="WormBaseParasite"/>
        </authorList>
    </citation>
    <scope>IDENTIFICATION</scope>
</reference>
<dbReference type="SUPFAM" id="SSF57196">
    <property type="entry name" value="EGF/Laminin"/>
    <property type="match status" value="4"/>
</dbReference>
<evidence type="ECO:0000256" key="4">
    <source>
        <dbReference type="ARBA" id="ARBA00023157"/>
    </source>
</evidence>
<keyword evidence="7" id="KW-0812">Transmembrane</keyword>
<keyword evidence="7" id="KW-0472">Membrane</keyword>
<feature type="disulfide bond" evidence="6">
    <location>
        <begin position="400"/>
        <end position="409"/>
    </location>
</feature>
<dbReference type="WBParaSite" id="TMUE_1000005137.1">
    <property type="protein sequence ID" value="TMUE_1000005137.1"/>
    <property type="gene ID" value="WBGene00285348"/>
</dbReference>
<dbReference type="SMART" id="SM00179">
    <property type="entry name" value="EGF_CA"/>
    <property type="match status" value="4"/>
</dbReference>
<keyword evidence="4 6" id="KW-1015">Disulfide bond</keyword>
<dbReference type="PANTHER" id="PTHR12916:SF4">
    <property type="entry name" value="UNINFLATABLE, ISOFORM C"/>
    <property type="match status" value="1"/>
</dbReference>
<evidence type="ECO:0000256" key="7">
    <source>
        <dbReference type="SAM" id="Phobius"/>
    </source>
</evidence>
<keyword evidence="1 6" id="KW-0245">EGF-like domain</keyword>
<feature type="domain" description="EGF-like" evidence="8">
    <location>
        <begin position="258"/>
        <end position="294"/>
    </location>
</feature>
<name>A0A5S6QDZ3_TRIMR</name>
<evidence type="ECO:0000256" key="2">
    <source>
        <dbReference type="ARBA" id="ARBA00022729"/>
    </source>
</evidence>
<dbReference type="Pfam" id="PF12661">
    <property type="entry name" value="hEGF"/>
    <property type="match status" value="1"/>
</dbReference>
<keyword evidence="5" id="KW-0325">Glycoprotein</keyword>
<proteinExistence type="predicted"/>
<dbReference type="STRING" id="70415.A0A5S6QDZ3"/>
<keyword evidence="2" id="KW-0732">Signal</keyword>
<feature type="transmembrane region" description="Helical" evidence="7">
    <location>
        <begin position="433"/>
        <end position="452"/>
    </location>
</feature>
<keyword evidence="9" id="KW-1185">Reference proteome</keyword>
<feature type="domain" description="EGF-like" evidence="8">
    <location>
        <begin position="373"/>
        <end position="410"/>
    </location>
</feature>
<dbReference type="InterPro" id="IPR001881">
    <property type="entry name" value="EGF-like_Ca-bd_dom"/>
</dbReference>
<dbReference type="Gene3D" id="2.10.25.10">
    <property type="entry name" value="Laminin"/>
    <property type="match status" value="5"/>
</dbReference>
<keyword evidence="7" id="KW-1133">Transmembrane helix</keyword>
<dbReference type="PROSITE" id="PS01186">
    <property type="entry name" value="EGF_2"/>
    <property type="match status" value="4"/>
</dbReference>
<dbReference type="Proteomes" id="UP000046395">
    <property type="component" value="Unassembled WGS sequence"/>
</dbReference>
<evidence type="ECO:0000256" key="1">
    <source>
        <dbReference type="ARBA" id="ARBA00022536"/>
    </source>
</evidence>
<feature type="disulfide bond" evidence="6">
    <location>
        <begin position="361"/>
        <end position="370"/>
    </location>
</feature>
<evidence type="ECO:0000256" key="3">
    <source>
        <dbReference type="ARBA" id="ARBA00022737"/>
    </source>
</evidence>
<dbReference type="InterPro" id="IPR013032">
    <property type="entry name" value="EGF-like_CS"/>
</dbReference>
<dbReference type="PROSITE" id="PS50026">
    <property type="entry name" value="EGF_3"/>
    <property type="match status" value="4"/>
</dbReference>
<feature type="domain" description="EGF-like" evidence="8">
    <location>
        <begin position="334"/>
        <end position="371"/>
    </location>
</feature>
<dbReference type="AlphaFoldDB" id="A0A5S6QDZ3"/>
<dbReference type="SMART" id="SM00181">
    <property type="entry name" value="EGF"/>
    <property type="match status" value="6"/>
</dbReference>
<dbReference type="FunFam" id="2.10.25.10:FF:000255">
    <property type="entry name" value="Sushi, nidogen and EGF-like domains 1"/>
    <property type="match status" value="1"/>
</dbReference>
<dbReference type="CDD" id="cd00054">
    <property type="entry name" value="EGF_CA"/>
    <property type="match status" value="3"/>
</dbReference>
<sequence>MVRARTVQVYMPMSYFVLKRMKLELELDWPTFNGSLITDSLGYPQCIALHLKKDSENLSWSEPFKCNDYSKWDILFCSHESYRSWNCSSIYDVYILEHEDKPYGIPCEAKHSVANSSDNCSMPDARCCRQWSETTKESCETYIPGTSIDLAKVNCGIGTRQVDISGRYYCRCPYGSTGPLCQIKVKCPLFPCLNGECRNESCECTSGYTGILCEKPNPSCKNVNCGQDNDCVLVRNLPRCYCHWSPRVYELSEECLIVSNTCLSNPCEHGSTCIAKNRGYTCICTGGFTGKHCSTEYKSCHEDPCRNGGSCHTKDNGYSCSCNYPFSGKTCEIDMRHCHQFFLCQNGGHCVPSQLGYYCVCSDGYTGPSCEEKVDMCDGPNPCMNDGVCYRTAVGSRCACLLEYGGKLCDYEDLQKQRYINEILTSRVQGRTWKVVVAALTLVASCAFIYWVSRKMEAAACSEWNDSSKSSQPDVKISKPQRRKSIFSGISLETVASFVARCFRRSITDDSSTSATTKSRITGRSFFRRFAWLFGRKR</sequence>
<feature type="domain" description="EGF-like" evidence="8">
    <location>
        <begin position="296"/>
        <end position="332"/>
    </location>
</feature>
<organism evidence="9 10">
    <name type="scientific">Trichuris muris</name>
    <name type="common">Mouse whipworm</name>
    <dbReference type="NCBI Taxonomy" id="70415"/>
    <lineage>
        <taxon>Eukaryota</taxon>
        <taxon>Metazoa</taxon>
        <taxon>Ecdysozoa</taxon>
        <taxon>Nematoda</taxon>
        <taxon>Enoplea</taxon>
        <taxon>Dorylaimia</taxon>
        <taxon>Trichinellida</taxon>
        <taxon>Trichuridae</taxon>
        <taxon>Trichuris</taxon>
    </lineage>
</organism>
<dbReference type="PROSITE" id="PS00022">
    <property type="entry name" value="EGF_1"/>
    <property type="match status" value="6"/>
</dbReference>